<dbReference type="GO" id="GO:0008477">
    <property type="term" value="F:purine nucleosidase activity"/>
    <property type="evidence" value="ECO:0007669"/>
    <property type="project" value="TreeGrafter"/>
</dbReference>
<keyword evidence="1" id="KW-0378">Hydrolase</keyword>
<protein>
    <recommendedName>
        <fullName evidence="3">Inosine/uridine-preferring nucleoside hydrolase domain-containing protein</fullName>
    </recommendedName>
</protein>
<comment type="caution">
    <text evidence="4">The sequence shown here is derived from an EMBL/GenBank/DDBJ whole genome shotgun (WGS) entry which is preliminary data.</text>
</comment>
<keyword evidence="5" id="KW-1185">Reference proteome</keyword>
<dbReference type="EMBL" id="JAMD01000007">
    <property type="protein sequence ID" value="KEJ95339.1"/>
    <property type="molecule type" value="Genomic_DNA"/>
</dbReference>
<dbReference type="PANTHER" id="PTHR12304:SF4">
    <property type="entry name" value="URIDINE NUCLEOSIDASE"/>
    <property type="match status" value="1"/>
</dbReference>
<evidence type="ECO:0000313" key="5">
    <source>
        <dbReference type="Proteomes" id="UP000027746"/>
    </source>
</evidence>
<dbReference type="GO" id="GO:0005829">
    <property type="term" value="C:cytosol"/>
    <property type="evidence" value="ECO:0007669"/>
    <property type="project" value="TreeGrafter"/>
</dbReference>
<dbReference type="AlphaFoldDB" id="A0A073J020"/>
<dbReference type="InterPro" id="IPR023186">
    <property type="entry name" value="IUNH"/>
</dbReference>
<dbReference type="GeneID" id="68872529"/>
<feature type="domain" description="Inosine/uridine-preferring nucleoside hydrolase" evidence="3">
    <location>
        <begin position="6"/>
        <end position="303"/>
    </location>
</feature>
<evidence type="ECO:0000259" key="3">
    <source>
        <dbReference type="Pfam" id="PF01156"/>
    </source>
</evidence>
<dbReference type="Gene3D" id="3.90.245.10">
    <property type="entry name" value="Ribonucleoside hydrolase-like"/>
    <property type="match status" value="1"/>
</dbReference>
<dbReference type="InterPro" id="IPR036452">
    <property type="entry name" value="Ribo_hydro-like"/>
</dbReference>
<reference evidence="4 5" key="1">
    <citation type="submission" date="2014-01" db="EMBL/GenBank/DDBJ databases">
        <title>Sulfitobacter sp. H3 (MCCC 1A00686) Genome Sequencing.</title>
        <authorList>
            <person name="Lai Q."/>
            <person name="Hong Z."/>
        </authorList>
    </citation>
    <scope>NUCLEOTIDE SEQUENCE [LARGE SCALE GENOMIC DNA]</scope>
    <source>
        <strain evidence="4 5">H3</strain>
    </source>
</reference>
<evidence type="ECO:0000313" key="4">
    <source>
        <dbReference type="EMBL" id="KEJ95339.1"/>
    </source>
</evidence>
<dbReference type="OrthoDB" id="9797882at2"/>
<organism evidence="4 5">
    <name type="scientific">Pseudosulfitobacter pseudonitzschiae</name>
    <dbReference type="NCBI Taxonomy" id="1402135"/>
    <lineage>
        <taxon>Bacteria</taxon>
        <taxon>Pseudomonadati</taxon>
        <taxon>Pseudomonadota</taxon>
        <taxon>Alphaproteobacteria</taxon>
        <taxon>Rhodobacterales</taxon>
        <taxon>Roseobacteraceae</taxon>
        <taxon>Pseudosulfitobacter</taxon>
    </lineage>
</organism>
<proteinExistence type="predicted"/>
<keyword evidence="2" id="KW-0326">Glycosidase</keyword>
<dbReference type="SUPFAM" id="SSF53590">
    <property type="entry name" value="Nucleoside hydrolase"/>
    <property type="match status" value="1"/>
</dbReference>
<evidence type="ECO:0000256" key="2">
    <source>
        <dbReference type="ARBA" id="ARBA00023295"/>
    </source>
</evidence>
<dbReference type="GO" id="GO:0006152">
    <property type="term" value="P:purine nucleoside catabolic process"/>
    <property type="evidence" value="ECO:0007669"/>
    <property type="project" value="TreeGrafter"/>
</dbReference>
<dbReference type="CDD" id="cd02651">
    <property type="entry name" value="nuc_hydro_IU_UC_XIUA"/>
    <property type="match status" value="1"/>
</dbReference>
<dbReference type="Proteomes" id="UP000027746">
    <property type="component" value="Unassembled WGS sequence"/>
</dbReference>
<dbReference type="PANTHER" id="PTHR12304">
    <property type="entry name" value="INOSINE-URIDINE PREFERRING NUCLEOSIDE HYDROLASE"/>
    <property type="match status" value="1"/>
</dbReference>
<name>A0A073J020_9RHOB</name>
<sequence>MSARKIIIDTDPGHDDAFAILFALGSPEELEVVGITTVAGNVPLPLTSLNALKVVELAKRTDVPVFAGCAAPMVRKLLTAEHIHGETGIDGADLPHPVTPLQKEHAVNFIVRTLMEAPEGEITICTLGPMTNVAMAMTMEPRIIPRIREVVLMGGGFFEGGNTTPAAEFNIFVDPHAAHKVFASGVPVTMAGIDCTYTAQMTPEWLQKLRNTGSHAAVQAANLADFFRQYGSHKFPTEARPIHDACVTGYLLAPEIYEQRMCHVTVDISSPVTIGMTVVDWWGVTGNDKNCNVLRRVDADAFFALMLERIGSLP</sequence>
<accession>A0A073J020</accession>
<evidence type="ECO:0000256" key="1">
    <source>
        <dbReference type="ARBA" id="ARBA00022801"/>
    </source>
</evidence>
<gene>
    <name evidence="4" type="ORF">SUH3_22700</name>
</gene>
<dbReference type="RefSeq" id="WP_037927535.1">
    <property type="nucleotide sequence ID" value="NZ_CP054606.1"/>
</dbReference>
<dbReference type="InterPro" id="IPR001910">
    <property type="entry name" value="Inosine/uridine_hydrolase_dom"/>
</dbReference>
<dbReference type="Pfam" id="PF01156">
    <property type="entry name" value="IU_nuc_hydro"/>
    <property type="match status" value="1"/>
</dbReference>